<feature type="region of interest" description="Disordered" evidence="2">
    <location>
        <begin position="70"/>
        <end position="92"/>
    </location>
</feature>
<keyword evidence="1" id="KW-0597">Phosphoprotein</keyword>
<dbReference type="PROSITE" id="PS51857">
    <property type="entry name" value="CSD_2"/>
    <property type="match status" value="1"/>
</dbReference>
<keyword evidence="6" id="KW-1185">Reference proteome</keyword>
<evidence type="ECO:0000256" key="3">
    <source>
        <dbReference type="SAM" id="Phobius"/>
    </source>
</evidence>
<evidence type="ECO:0000313" key="5">
    <source>
        <dbReference type="EMBL" id="TRX74305.1"/>
    </source>
</evidence>
<feature type="transmembrane region" description="Helical" evidence="3">
    <location>
        <begin position="101"/>
        <end position="122"/>
    </location>
</feature>
<dbReference type="GO" id="GO:0003730">
    <property type="term" value="F:mRNA 3'-UTR binding"/>
    <property type="evidence" value="ECO:0007669"/>
    <property type="project" value="TreeGrafter"/>
</dbReference>
<evidence type="ECO:0000256" key="2">
    <source>
        <dbReference type="SAM" id="MobiDB-lite"/>
    </source>
</evidence>
<dbReference type="InterPro" id="IPR011129">
    <property type="entry name" value="CSD"/>
</dbReference>
<dbReference type="SUPFAM" id="SSF50249">
    <property type="entry name" value="Nucleic acid-binding proteins"/>
    <property type="match status" value="1"/>
</dbReference>
<dbReference type="AlphaFoldDB" id="A0A553GXT1"/>
<dbReference type="Pfam" id="PF06961">
    <property type="entry name" value="DUF1294"/>
    <property type="match status" value="1"/>
</dbReference>
<dbReference type="PANTHER" id="PTHR12962:SF1">
    <property type="entry name" value="COLD SHOCK DOMAIN-CONTAINING PROTEIN CG9705"/>
    <property type="match status" value="1"/>
</dbReference>
<dbReference type="InterPro" id="IPR052069">
    <property type="entry name" value="Ca-reg_mRNA-binding_domain"/>
</dbReference>
<feature type="transmembrane region" description="Helical" evidence="3">
    <location>
        <begin position="128"/>
        <end position="145"/>
    </location>
</feature>
<gene>
    <name evidence="5" type="ORF">FM069_12205</name>
</gene>
<feature type="domain" description="CSD" evidence="4">
    <location>
        <begin position="5"/>
        <end position="68"/>
    </location>
</feature>
<evidence type="ECO:0000313" key="6">
    <source>
        <dbReference type="Proteomes" id="UP000315235"/>
    </source>
</evidence>
<keyword evidence="3" id="KW-1133">Transmembrane helix</keyword>
<dbReference type="Gene3D" id="2.40.50.140">
    <property type="entry name" value="Nucleic acid-binding proteins"/>
    <property type="match status" value="1"/>
</dbReference>
<name>A0A553GXT1_9PSED</name>
<evidence type="ECO:0000256" key="1">
    <source>
        <dbReference type="ARBA" id="ARBA00022553"/>
    </source>
</evidence>
<dbReference type="InterPro" id="IPR010718">
    <property type="entry name" value="DUF1294"/>
</dbReference>
<feature type="transmembrane region" description="Helical" evidence="3">
    <location>
        <begin position="194"/>
        <end position="213"/>
    </location>
</feature>
<evidence type="ECO:0000259" key="4">
    <source>
        <dbReference type="PROSITE" id="PS51857"/>
    </source>
</evidence>
<dbReference type="Pfam" id="PF00313">
    <property type="entry name" value="CSD"/>
    <property type="match status" value="1"/>
</dbReference>
<accession>A0A553GXT1</accession>
<dbReference type="InterPro" id="IPR012340">
    <property type="entry name" value="NA-bd_OB-fold"/>
</dbReference>
<dbReference type="GO" id="GO:0043488">
    <property type="term" value="P:regulation of mRNA stability"/>
    <property type="evidence" value="ECO:0007669"/>
    <property type="project" value="TreeGrafter"/>
</dbReference>
<proteinExistence type="predicted"/>
<dbReference type="GO" id="GO:0005829">
    <property type="term" value="C:cytosol"/>
    <property type="evidence" value="ECO:0007669"/>
    <property type="project" value="UniProtKB-ARBA"/>
</dbReference>
<comment type="caution">
    <text evidence="5">The sequence shown here is derived from an EMBL/GenBank/DDBJ whole genome shotgun (WGS) entry which is preliminary data.</text>
</comment>
<keyword evidence="3" id="KW-0812">Transmembrane</keyword>
<protein>
    <submittedName>
        <fullName evidence="5">DUF1294 domain-containing protein</fullName>
    </submittedName>
</protein>
<dbReference type="RefSeq" id="WP_143488633.1">
    <property type="nucleotide sequence ID" value="NZ_VJOY01000008.1"/>
</dbReference>
<dbReference type="OrthoDB" id="72963at2"/>
<keyword evidence="3" id="KW-0472">Membrane</keyword>
<dbReference type="PANTHER" id="PTHR12962">
    <property type="entry name" value="CALCIUM-REGULATED HEAT STABLE PROTEIN CRHSP-24-RELATED"/>
    <property type="match status" value="1"/>
</dbReference>
<organism evidence="5 6">
    <name type="scientific">Pseudomonas mangiferae</name>
    <dbReference type="NCBI Taxonomy" id="2593654"/>
    <lineage>
        <taxon>Bacteria</taxon>
        <taxon>Pseudomonadati</taxon>
        <taxon>Pseudomonadota</taxon>
        <taxon>Gammaproteobacteria</taxon>
        <taxon>Pseudomonadales</taxon>
        <taxon>Pseudomonadaceae</taxon>
        <taxon>Pseudomonas</taxon>
    </lineage>
</organism>
<dbReference type="SMART" id="SM00357">
    <property type="entry name" value="CSP"/>
    <property type="match status" value="1"/>
</dbReference>
<reference evidence="5 6" key="1">
    <citation type="submission" date="2019-07" db="EMBL/GenBank/DDBJ databases">
        <title>Pseudomonas mangiferae sp. nov., isolated from bark of mango tree in Thailand.</title>
        <authorList>
            <person name="Srisuk N."/>
            <person name="Anurat P."/>
        </authorList>
    </citation>
    <scope>NUCLEOTIDE SEQUENCE [LARGE SCALE GENOMIC DNA]</scope>
    <source>
        <strain evidence="5 6">DMKU_BBB3-04</strain>
    </source>
</reference>
<sequence>MSPVERSGRIERWEDERGFGFIRPDGRGEAVFLHVSALGGEERPRVGDPVRFTVERVDGRLRARRARLEGSGRCQVPTPRTPAARQGPRSRMKPGIGRVSLARLLVLLGLCVLPLGGAGRLMGQGTPAAWLLAYPLASGLVFFLYRRDKALAQRDARRIPEATLHGLEWLGGWPGAWLAQGAYRHKTRKASYQAVFWLIVLVHQLGWASLAFFPRGFADLARLAH</sequence>
<dbReference type="Proteomes" id="UP000315235">
    <property type="component" value="Unassembled WGS sequence"/>
</dbReference>
<dbReference type="InterPro" id="IPR002059">
    <property type="entry name" value="CSP_DNA-bd"/>
</dbReference>
<dbReference type="EMBL" id="VJOY01000008">
    <property type="protein sequence ID" value="TRX74305.1"/>
    <property type="molecule type" value="Genomic_DNA"/>
</dbReference>